<dbReference type="SUPFAM" id="SSF81383">
    <property type="entry name" value="F-box domain"/>
    <property type="match status" value="1"/>
</dbReference>
<protein>
    <submittedName>
        <fullName evidence="2">4017_t:CDS:1</fullName>
    </submittedName>
</protein>
<dbReference type="CDD" id="cd09917">
    <property type="entry name" value="F-box_SF"/>
    <property type="match status" value="1"/>
</dbReference>
<dbReference type="OrthoDB" id="2370376at2759"/>
<name>A0A9N9BZE2_9GLOM</name>
<reference evidence="2" key="1">
    <citation type="submission" date="2021-06" db="EMBL/GenBank/DDBJ databases">
        <authorList>
            <person name="Kallberg Y."/>
            <person name="Tangrot J."/>
            <person name="Rosling A."/>
        </authorList>
    </citation>
    <scope>NUCLEOTIDE SEQUENCE</scope>
    <source>
        <strain evidence="2">AZ414A</strain>
    </source>
</reference>
<dbReference type="Proteomes" id="UP000789706">
    <property type="component" value="Unassembled WGS sequence"/>
</dbReference>
<keyword evidence="3" id="KW-1185">Reference proteome</keyword>
<evidence type="ECO:0000256" key="1">
    <source>
        <dbReference type="SAM" id="MobiDB-lite"/>
    </source>
</evidence>
<dbReference type="InterPro" id="IPR036047">
    <property type="entry name" value="F-box-like_dom_sf"/>
</dbReference>
<proteinExistence type="predicted"/>
<dbReference type="Gene3D" id="3.80.10.10">
    <property type="entry name" value="Ribonuclease Inhibitor"/>
    <property type="match status" value="1"/>
</dbReference>
<comment type="caution">
    <text evidence="2">The sequence shown here is derived from an EMBL/GenBank/DDBJ whole genome shotgun (WGS) entry which is preliminary data.</text>
</comment>
<evidence type="ECO:0000313" key="2">
    <source>
        <dbReference type="EMBL" id="CAG8586248.1"/>
    </source>
</evidence>
<feature type="region of interest" description="Disordered" evidence="1">
    <location>
        <begin position="365"/>
        <end position="392"/>
    </location>
</feature>
<evidence type="ECO:0000313" key="3">
    <source>
        <dbReference type="Proteomes" id="UP000789706"/>
    </source>
</evidence>
<dbReference type="AlphaFoldDB" id="A0A9N9BZE2"/>
<accession>A0A9N9BZE2</accession>
<dbReference type="InterPro" id="IPR032675">
    <property type="entry name" value="LRR_dom_sf"/>
</dbReference>
<dbReference type="SUPFAM" id="SSF52047">
    <property type="entry name" value="RNI-like"/>
    <property type="match status" value="1"/>
</dbReference>
<organism evidence="2 3">
    <name type="scientific">Diversispora eburnea</name>
    <dbReference type="NCBI Taxonomy" id="1213867"/>
    <lineage>
        <taxon>Eukaryota</taxon>
        <taxon>Fungi</taxon>
        <taxon>Fungi incertae sedis</taxon>
        <taxon>Mucoromycota</taxon>
        <taxon>Glomeromycotina</taxon>
        <taxon>Glomeromycetes</taxon>
        <taxon>Diversisporales</taxon>
        <taxon>Diversisporaceae</taxon>
        <taxon>Diversispora</taxon>
    </lineage>
</organism>
<dbReference type="EMBL" id="CAJVPK010001421">
    <property type="protein sequence ID" value="CAG8586248.1"/>
    <property type="molecule type" value="Genomic_DNA"/>
</dbReference>
<sequence>MLEDIIRIILKYLDVCDIHSVLLVNREWCRAVVPIYWKAPFSFTKKRSVTALKIYEMFLEQGNITSAQGEAQKVLPFFDYPSFIKELNYTSLLACKGTYERIKTVELILQMLTDREIRLETFIMENTGANNERAYGLWTTPCYAPIFSTLIHVEIHTPFPKSNVIKSLAKNCTRLSHLDINLHDTSDERAKESVNYLEELISAQKRLLNLRLVFPNGPGNMLIKAFQSRLESFQRLELVKWNFSGCDWSWLNNCPNLIEFAITTPPPQVSRIFGAGHETYRSKPSKNSKILTEHWHFDKGDEISSMPKFYFHSGKSLMAPHDGESPTVIKQPKVVRYISKEKLRQYQSENFLRTYSKMINRLAREEAEEAEEERRRRRRQRKRDGYDYDSDDFDFEDYFGMTEEQWYNCYDPSD</sequence>
<gene>
    <name evidence="2" type="ORF">DEBURN_LOCUS8822</name>
</gene>